<evidence type="ECO:0008006" key="3">
    <source>
        <dbReference type="Google" id="ProtNLM"/>
    </source>
</evidence>
<name>W6RY28_9CLOT</name>
<gene>
    <name evidence="1" type="ORF">CM240_2429</name>
</gene>
<evidence type="ECO:0000313" key="1">
    <source>
        <dbReference type="EMBL" id="CDM69566.1"/>
    </source>
</evidence>
<sequence length="86" mass="9758">MEGGNLINRIVIGKAGRDSGKYFLIIGVIDDEYVLICNGKNRSIDKPKKKKIKHLNFTNIYTKDIEPYTNAKIDAFIKSVDIDKEV</sequence>
<proteinExistence type="predicted"/>
<dbReference type="eggNOG" id="COG2163">
    <property type="taxonomic scope" value="Bacteria"/>
</dbReference>
<dbReference type="AlphaFoldDB" id="W6RY28"/>
<dbReference type="PATRIC" id="fig|1216932.3.peg.2407"/>
<dbReference type="HOGENOM" id="CLU_168121_0_0_9"/>
<dbReference type="EMBL" id="HG917868">
    <property type="protein sequence ID" value="CDM69566.1"/>
    <property type="molecule type" value="Genomic_DNA"/>
</dbReference>
<accession>W6RY28</accession>
<dbReference type="Proteomes" id="UP000019426">
    <property type="component" value="Chromosome M2/40_rep1"/>
</dbReference>
<dbReference type="STRING" id="1216932.CM240_2429"/>
<dbReference type="Gene3D" id="2.30.30.30">
    <property type="match status" value="1"/>
</dbReference>
<reference evidence="1 2" key="1">
    <citation type="submission" date="2013-11" db="EMBL/GenBank/DDBJ databases">
        <title>Complete genome sequence of Clostridum sp. M2/40.</title>
        <authorList>
            <person name="Wibberg D."/>
            <person name="Puehler A."/>
            <person name="Schlueter A."/>
        </authorList>
    </citation>
    <scope>NUCLEOTIDE SEQUENCE [LARGE SCALE GENOMIC DNA]</scope>
    <source>
        <strain evidence="2">M2/40</strain>
    </source>
</reference>
<dbReference type="RefSeq" id="WP_044039365.1">
    <property type="nucleotide sequence ID" value="NZ_HG917868.1"/>
</dbReference>
<dbReference type="KEGG" id="clt:CM240_2429"/>
<dbReference type="SUPFAM" id="SSF50104">
    <property type="entry name" value="Translation proteins SH3-like domain"/>
    <property type="match status" value="1"/>
</dbReference>
<keyword evidence="2" id="KW-1185">Reference proteome</keyword>
<dbReference type="InterPro" id="IPR014722">
    <property type="entry name" value="Rib_uL2_dom2"/>
</dbReference>
<dbReference type="InterPro" id="IPR008991">
    <property type="entry name" value="Translation_prot_SH3-like_sf"/>
</dbReference>
<protein>
    <recommendedName>
        <fullName evidence="3">RNA-binding protein</fullName>
    </recommendedName>
</protein>
<organism evidence="1 2">
    <name type="scientific">Clostridium bornimense</name>
    <dbReference type="NCBI Taxonomy" id="1216932"/>
    <lineage>
        <taxon>Bacteria</taxon>
        <taxon>Bacillati</taxon>
        <taxon>Bacillota</taxon>
        <taxon>Clostridia</taxon>
        <taxon>Eubacteriales</taxon>
        <taxon>Clostridiaceae</taxon>
        <taxon>Clostridium</taxon>
    </lineage>
</organism>
<evidence type="ECO:0000313" key="2">
    <source>
        <dbReference type="Proteomes" id="UP000019426"/>
    </source>
</evidence>